<accession>A0A4P6ZX50</accession>
<name>A0A4P6ZX50_9BACL</name>
<reference evidence="1 2" key="1">
    <citation type="submission" date="2019-03" db="EMBL/GenBank/DDBJ databases">
        <title>Complete genome sequence of Paenisporosarcina antarctica CGMCC 1.6503T.</title>
        <authorList>
            <person name="Rong J.-C."/>
            <person name="Chi N.-Y."/>
            <person name="Zhang Q.-F."/>
        </authorList>
    </citation>
    <scope>NUCLEOTIDE SEQUENCE [LARGE SCALE GENOMIC DNA]</scope>
    <source>
        <strain evidence="1 2">CGMCC 1.6503</strain>
    </source>
</reference>
<dbReference type="KEGG" id="panc:E2636_07450"/>
<dbReference type="AlphaFoldDB" id="A0A4P6ZX50"/>
<dbReference type="OrthoDB" id="9788687at2"/>
<gene>
    <name evidence="1" type="ORF">E2636_07450</name>
</gene>
<protein>
    <submittedName>
        <fullName evidence="1">Uncharacterized protein</fullName>
    </submittedName>
</protein>
<sequence length="207" mass="23738">MKELVRLRYFLGIYPDGGNALNNIYDFFNPKKTSLDYLSNFKRISNNSPKNPVILMFDNELKSGKAKPIGKFMTHASILVKKSNLESDYMVGIIDNLYLLTVPLIDGKPECDIEDLFESKTLSHKINGKTFSKNDTYDTSKHYGKEIYSKYILNNYADINFKEFRLVLNNIENIINMYTKGSIDTGDDLETKNIDKSSMRKPTLSSI</sequence>
<evidence type="ECO:0000313" key="2">
    <source>
        <dbReference type="Proteomes" id="UP000294292"/>
    </source>
</evidence>
<dbReference type="EMBL" id="CP038015">
    <property type="protein sequence ID" value="QBP40972.1"/>
    <property type="molecule type" value="Genomic_DNA"/>
</dbReference>
<proteinExistence type="predicted"/>
<dbReference type="RefSeq" id="WP_134209632.1">
    <property type="nucleotide sequence ID" value="NZ_CP038015.1"/>
</dbReference>
<dbReference type="Proteomes" id="UP000294292">
    <property type="component" value="Chromosome"/>
</dbReference>
<evidence type="ECO:0000313" key="1">
    <source>
        <dbReference type="EMBL" id="QBP40972.1"/>
    </source>
</evidence>
<keyword evidence="2" id="KW-1185">Reference proteome</keyword>
<organism evidence="1 2">
    <name type="scientific">Paenisporosarcina antarctica</name>
    <dbReference type="NCBI Taxonomy" id="417367"/>
    <lineage>
        <taxon>Bacteria</taxon>
        <taxon>Bacillati</taxon>
        <taxon>Bacillota</taxon>
        <taxon>Bacilli</taxon>
        <taxon>Bacillales</taxon>
        <taxon>Caryophanaceae</taxon>
        <taxon>Paenisporosarcina</taxon>
    </lineage>
</organism>